<dbReference type="Proteomes" id="UP000011713">
    <property type="component" value="Unassembled WGS sequence"/>
</dbReference>
<evidence type="ECO:0000313" key="2">
    <source>
        <dbReference type="Proteomes" id="UP000011713"/>
    </source>
</evidence>
<dbReference type="HOGENOM" id="CLU_1744029_0_0_1"/>
<dbReference type="EnsemblProtists" id="HpaT806892">
    <property type="protein sequence ID" value="HpaP806892"/>
    <property type="gene ID" value="HpaG806892"/>
</dbReference>
<protein>
    <recommendedName>
        <fullName evidence="3">RxLR effector candidate protein</fullName>
    </recommendedName>
</protein>
<keyword evidence="2" id="KW-1185">Reference proteome</keyword>
<evidence type="ECO:0008006" key="3">
    <source>
        <dbReference type="Google" id="ProtNLM"/>
    </source>
</evidence>
<accession>M4BKF9</accession>
<reference evidence="1" key="2">
    <citation type="submission" date="2015-06" db="UniProtKB">
        <authorList>
            <consortium name="EnsemblProtists"/>
        </authorList>
    </citation>
    <scope>IDENTIFICATION</scope>
    <source>
        <strain evidence="1">Emoy2</strain>
    </source>
</reference>
<dbReference type="AlphaFoldDB" id="M4BKF9"/>
<dbReference type="EMBL" id="JH598357">
    <property type="status" value="NOT_ANNOTATED_CDS"/>
    <property type="molecule type" value="Genomic_DNA"/>
</dbReference>
<reference evidence="2" key="1">
    <citation type="journal article" date="2010" name="Science">
        <title>Signatures of adaptation to obligate biotrophy in the Hyaloperonospora arabidopsidis genome.</title>
        <authorList>
            <person name="Baxter L."/>
            <person name="Tripathy S."/>
            <person name="Ishaque N."/>
            <person name="Boot N."/>
            <person name="Cabral A."/>
            <person name="Kemen E."/>
            <person name="Thines M."/>
            <person name="Ah-Fong A."/>
            <person name="Anderson R."/>
            <person name="Badejoko W."/>
            <person name="Bittner-Eddy P."/>
            <person name="Boore J.L."/>
            <person name="Chibucos M.C."/>
            <person name="Coates M."/>
            <person name="Dehal P."/>
            <person name="Delehaunty K."/>
            <person name="Dong S."/>
            <person name="Downton P."/>
            <person name="Dumas B."/>
            <person name="Fabro G."/>
            <person name="Fronick C."/>
            <person name="Fuerstenberg S.I."/>
            <person name="Fulton L."/>
            <person name="Gaulin E."/>
            <person name="Govers F."/>
            <person name="Hughes L."/>
            <person name="Humphray S."/>
            <person name="Jiang R.H."/>
            <person name="Judelson H."/>
            <person name="Kamoun S."/>
            <person name="Kyung K."/>
            <person name="Meijer H."/>
            <person name="Minx P."/>
            <person name="Morris P."/>
            <person name="Nelson J."/>
            <person name="Phuntumart V."/>
            <person name="Qutob D."/>
            <person name="Rehmany A."/>
            <person name="Rougon-Cardoso A."/>
            <person name="Ryden P."/>
            <person name="Torto-Alalibo T."/>
            <person name="Studholme D."/>
            <person name="Wang Y."/>
            <person name="Win J."/>
            <person name="Wood J."/>
            <person name="Clifton S.W."/>
            <person name="Rogers J."/>
            <person name="Van den Ackerveken G."/>
            <person name="Jones J.D."/>
            <person name="McDowell J.M."/>
            <person name="Beynon J."/>
            <person name="Tyler B.M."/>
        </authorList>
    </citation>
    <scope>NUCLEOTIDE SEQUENCE [LARGE SCALE GENOMIC DNA]</scope>
    <source>
        <strain evidence="2">Emoy2</strain>
    </source>
</reference>
<sequence>MSEIAEHDSKAPFMYSLHNRTKIVLWSRALRSHSSAKHKCQFSLAWKAFWRREKHFRVTYCCLWDVGRSVKLRPSLLSDVGFSRGSGRCGVGNGQGASKLFDGHGGSRAVDHLCSSLCQDTLDDITSDSFSSKVHAIIDSAFSRSDKEVK</sequence>
<dbReference type="InParanoid" id="M4BKF9"/>
<organism evidence="1 2">
    <name type="scientific">Hyaloperonospora arabidopsidis (strain Emoy2)</name>
    <name type="common">Downy mildew agent</name>
    <name type="synonym">Peronospora arabidopsidis</name>
    <dbReference type="NCBI Taxonomy" id="559515"/>
    <lineage>
        <taxon>Eukaryota</taxon>
        <taxon>Sar</taxon>
        <taxon>Stramenopiles</taxon>
        <taxon>Oomycota</taxon>
        <taxon>Peronosporomycetes</taxon>
        <taxon>Peronosporales</taxon>
        <taxon>Peronosporaceae</taxon>
        <taxon>Hyaloperonospora</taxon>
    </lineage>
</organism>
<evidence type="ECO:0000313" key="1">
    <source>
        <dbReference type="EnsemblProtists" id="HpaP806892"/>
    </source>
</evidence>
<name>M4BKF9_HYAAE</name>
<proteinExistence type="predicted"/>
<dbReference type="VEuPathDB" id="FungiDB:HpaG806892"/>